<evidence type="ECO:0000259" key="4">
    <source>
        <dbReference type="Pfam" id="PF12484"/>
    </source>
</evidence>
<dbReference type="PANTHER" id="PTHR46766">
    <property type="entry name" value="GLUTAMINE-RICH PROTEIN 2"/>
    <property type="match status" value="1"/>
</dbReference>
<feature type="domain" description="PPE" evidence="3">
    <location>
        <begin position="2"/>
        <end position="161"/>
    </location>
</feature>
<dbReference type="AlphaFoldDB" id="A0A1E3STQ5"/>
<dbReference type="RefSeq" id="WP_069400860.1">
    <property type="nucleotide sequence ID" value="NZ_MIHC01000022.1"/>
</dbReference>
<name>A0A1E3STQ5_9MYCO</name>
<dbReference type="GO" id="GO:0052572">
    <property type="term" value="P:response to host immune response"/>
    <property type="evidence" value="ECO:0007669"/>
    <property type="project" value="TreeGrafter"/>
</dbReference>
<feature type="domain" description="PPE family C-terminal" evidence="4">
    <location>
        <begin position="351"/>
        <end position="427"/>
    </location>
</feature>
<evidence type="ECO:0008006" key="7">
    <source>
        <dbReference type="Google" id="ProtNLM"/>
    </source>
</evidence>
<gene>
    <name evidence="5" type="ORF">BHQ21_13845</name>
</gene>
<protein>
    <recommendedName>
        <fullName evidence="7">PPE family domain-containing protein</fullName>
    </recommendedName>
</protein>
<dbReference type="InterPro" id="IPR000030">
    <property type="entry name" value="PPE_dom"/>
</dbReference>
<dbReference type="EMBL" id="MIHC01000022">
    <property type="protein sequence ID" value="ODR05521.1"/>
    <property type="molecule type" value="Genomic_DNA"/>
</dbReference>
<evidence type="ECO:0000313" key="6">
    <source>
        <dbReference type="Proteomes" id="UP000094224"/>
    </source>
</evidence>
<dbReference type="PANTHER" id="PTHR46766:SF1">
    <property type="entry name" value="GLUTAMINE-RICH PROTEIN 2"/>
    <property type="match status" value="1"/>
</dbReference>
<evidence type="ECO:0000313" key="5">
    <source>
        <dbReference type="EMBL" id="ODR05521.1"/>
    </source>
</evidence>
<dbReference type="Proteomes" id="UP000094224">
    <property type="component" value="Unassembled WGS sequence"/>
</dbReference>
<keyword evidence="6" id="KW-1185">Reference proteome</keyword>
<comment type="caution">
    <text evidence="5">The sequence shown here is derived from an EMBL/GenBank/DDBJ whole genome shotgun (WGS) entry which is preliminary data.</text>
</comment>
<dbReference type="Pfam" id="PF00823">
    <property type="entry name" value="PPE"/>
    <property type="match status" value="1"/>
</dbReference>
<proteinExistence type="inferred from homology"/>
<dbReference type="SUPFAM" id="SSF140459">
    <property type="entry name" value="PE/PPE dimer-like"/>
    <property type="match status" value="1"/>
</dbReference>
<dbReference type="FunFam" id="1.20.1260.20:FF:000001">
    <property type="entry name" value="PPE family protein PPE41"/>
    <property type="match status" value="1"/>
</dbReference>
<dbReference type="InterPro" id="IPR038332">
    <property type="entry name" value="PPE_sf"/>
</dbReference>
<organism evidence="5 6">
    <name type="scientific">Mycobacterium sherrisii</name>
    <dbReference type="NCBI Taxonomy" id="243061"/>
    <lineage>
        <taxon>Bacteria</taxon>
        <taxon>Bacillati</taxon>
        <taxon>Actinomycetota</taxon>
        <taxon>Actinomycetes</taxon>
        <taxon>Mycobacteriales</taxon>
        <taxon>Mycobacteriaceae</taxon>
        <taxon>Mycobacterium</taxon>
        <taxon>Mycobacterium simiae complex</taxon>
    </lineage>
</organism>
<evidence type="ECO:0000256" key="1">
    <source>
        <dbReference type="ARBA" id="ARBA00010652"/>
    </source>
</evidence>
<dbReference type="Gene3D" id="1.20.1260.20">
    <property type="entry name" value="PPE superfamily"/>
    <property type="match status" value="1"/>
</dbReference>
<dbReference type="STRING" id="243061.AWC25_01780"/>
<sequence>MDFGALPPEVNSGRMYSGPGPGTLLSASAGWEELAVEMHMAAGRCEAVIAELISESWTGPSSMAMTAAILPYTAWVRDTATQCEEVATKATAAAYAYETAFAMTVPPPLIAANRARLAALVASNLIGQNTPAIMATEAEYADMWAVDAAAMYGYAANAVAASGLSAFTAPPRTAEASGPESSAQGVSAKLLQSAATTLQGMSGPGSGASTTLSTTGPLASSGLSGLSGLSPLAMLSRVAKTSGKAVPTTTNAGIQSASQLALAMHSLVDVSSGSAPEIGTSALGFGSDGFGLSTDISGFALDLAGSGLELVGSDSLLGVEEALPELGAVGPLGALDQLVDPWAAGLGGDPAAGLGQASHLGTLSVPPGWLNAASGPSASHAAGPDGHHSAPGAPHKHHAKLPPGGMVTHASGSAAHRVGVPTTLMPRSPIGG</sequence>
<comment type="similarity">
    <text evidence="1">Belongs to the mycobacterial PPE family.</text>
</comment>
<dbReference type="InterPro" id="IPR022171">
    <property type="entry name" value="PPE_C"/>
</dbReference>
<accession>A0A1E3STQ5</accession>
<dbReference type="Pfam" id="PF12484">
    <property type="entry name" value="PPE-SVP"/>
    <property type="match status" value="1"/>
</dbReference>
<feature type="compositionally biased region" description="Low complexity" evidence="2">
    <location>
        <begin position="372"/>
        <end position="384"/>
    </location>
</feature>
<reference evidence="6" key="1">
    <citation type="submission" date="2016-09" db="EMBL/GenBank/DDBJ databases">
        <authorList>
            <person name="Greninger A.L."/>
            <person name="Jerome K.R."/>
            <person name="Mcnair B."/>
            <person name="Wallis C."/>
            <person name="Fang F."/>
        </authorList>
    </citation>
    <scope>NUCLEOTIDE SEQUENCE [LARGE SCALE GENOMIC DNA]</scope>
    <source>
        <strain evidence="6">BC1_M4</strain>
    </source>
</reference>
<evidence type="ECO:0000259" key="3">
    <source>
        <dbReference type="Pfam" id="PF00823"/>
    </source>
</evidence>
<evidence type="ECO:0000256" key="2">
    <source>
        <dbReference type="SAM" id="MobiDB-lite"/>
    </source>
</evidence>
<feature type="region of interest" description="Disordered" evidence="2">
    <location>
        <begin position="371"/>
        <end position="432"/>
    </location>
</feature>